<dbReference type="RefSeq" id="WP_387396923.1">
    <property type="nucleotide sequence ID" value="NZ_JBIAMT010000004.1"/>
</dbReference>
<evidence type="ECO:0000313" key="4">
    <source>
        <dbReference type="Proteomes" id="UP001601442"/>
    </source>
</evidence>
<evidence type="ECO:0000313" key="3">
    <source>
        <dbReference type="EMBL" id="MFF0498952.1"/>
    </source>
</evidence>
<evidence type="ECO:0000256" key="2">
    <source>
        <dbReference type="SAM" id="Phobius"/>
    </source>
</evidence>
<organism evidence="3 4">
    <name type="scientific">Nocardia aobensis</name>
    <dbReference type="NCBI Taxonomy" id="257277"/>
    <lineage>
        <taxon>Bacteria</taxon>
        <taxon>Bacillati</taxon>
        <taxon>Actinomycetota</taxon>
        <taxon>Actinomycetes</taxon>
        <taxon>Mycobacteriales</taxon>
        <taxon>Nocardiaceae</taxon>
        <taxon>Nocardia</taxon>
    </lineage>
</organism>
<feature type="compositionally biased region" description="Basic and acidic residues" evidence="1">
    <location>
        <begin position="99"/>
        <end position="116"/>
    </location>
</feature>
<feature type="region of interest" description="Disordered" evidence="1">
    <location>
        <begin position="58"/>
        <end position="128"/>
    </location>
</feature>
<keyword evidence="2" id="KW-1133">Transmembrane helix</keyword>
<dbReference type="Proteomes" id="UP001601442">
    <property type="component" value="Unassembled WGS sequence"/>
</dbReference>
<keyword evidence="2" id="KW-0812">Transmembrane</keyword>
<proteinExistence type="predicted"/>
<sequence length="153" mass="15574">MSITMLAAAVVAAQAGLLTRVVLGVIRRNRYLMTGIRVAMAAVPFAVVLGFAGTAAATGPVQPGVTTPDAPAPSDEPAELRSASPQHVPTPQSAPRAAPKPEPKPSEPPAPREVRVGDFSAPVPDAVPDAVVDGVNRANDGIQGAINPNAEHK</sequence>
<evidence type="ECO:0000256" key="1">
    <source>
        <dbReference type="SAM" id="MobiDB-lite"/>
    </source>
</evidence>
<reference evidence="3 4" key="1">
    <citation type="submission" date="2024-10" db="EMBL/GenBank/DDBJ databases">
        <title>The Natural Products Discovery Center: Release of the First 8490 Sequenced Strains for Exploring Actinobacteria Biosynthetic Diversity.</title>
        <authorList>
            <person name="Kalkreuter E."/>
            <person name="Kautsar S.A."/>
            <person name="Yang D."/>
            <person name="Bader C.D."/>
            <person name="Teijaro C.N."/>
            <person name="Fluegel L."/>
            <person name="Davis C.M."/>
            <person name="Simpson J.R."/>
            <person name="Lauterbach L."/>
            <person name="Steele A.D."/>
            <person name="Gui C."/>
            <person name="Meng S."/>
            <person name="Li G."/>
            <person name="Viehrig K."/>
            <person name="Ye F."/>
            <person name="Su P."/>
            <person name="Kiefer A.F."/>
            <person name="Nichols A."/>
            <person name="Cepeda A.J."/>
            <person name="Yan W."/>
            <person name="Fan B."/>
            <person name="Jiang Y."/>
            <person name="Adhikari A."/>
            <person name="Zheng C.-J."/>
            <person name="Schuster L."/>
            <person name="Cowan T.M."/>
            <person name="Smanski M.J."/>
            <person name="Chevrette M.G."/>
            <person name="De Carvalho L.P.S."/>
            <person name="Shen B."/>
        </authorList>
    </citation>
    <scope>NUCLEOTIDE SEQUENCE [LARGE SCALE GENOMIC DNA]</scope>
    <source>
        <strain evidence="3 4">NPDC004119</strain>
    </source>
</reference>
<keyword evidence="4" id="KW-1185">Reference proteome</keyword>
<dbReference type="EMBL" id="JBIAMT010000004">
    <property type="protein sequence ID" value="MFF0498952.1"/>
    <property type="molecule type" value="Genomic_DNA"/>
</dbReference>
<feature type="transmembrane region" description="Helical" evidence="2">
    <location>
        <begin position="38"/>
        <end position="57"/>
    </location>
</feature>
<gene>
    <name evidence="3" type="ORF">ACFYU5_21280</name>
</gene>
<feature type="transmembrane region" description="Helical" evidence="2">
    <location>
        <begin position="6"/>
        <end position="26"/>
    </location>
</feature>
<name>A0ABW6P750_9NOCA</name>
<comment type="caution">
    <text evidence="3">The sequence shown here is derived from an EMBL/GenBank/DDBJ whole genome shotgun (WGS) entry which is preliminary data.</text>
</comment>
<protein>
    <submittedName>
        <fullName evidence="3">Uncharacterized protein</fullName>
    </submittedName>
</protein>
<accession>A0ABW6P750</accession>
<keyword evidence="2" id="KW-0472">Membrane</keyword>